<reference evidence="2 3" key="1">
    <citation type="journal article" date="2016" name="Genome Announc.">
        <title>First Complete Genome Sequence of a Subdivision 6 Acidobacterium Strain.</title>
        <authorList>
            <person name="Huang S."/>
            <person name="Vieira S."/>
            <person name="Bunk B."/>
            <person name="Riedel T."/>
            <person name="Sproer C."/>
            <person name="Overmann J."/>
        </authorList>
    </citation>
    <scope>NUCLEOTIDE SEQUENCE [LARGE SCALE GENOMIC DNA]</scope>
    <source>
        <strain evidence="3">DSM 100886 HEG_-6_39</strain>
    </source>
</reference>
<proteinExistence type="predicted"/>
<evidence type="ECO:0000313" key="2">
    <source>
        <dbReference type="EMBL" id="AMY08543.1"/>
    </source>
</evidence>
<protein>
    <submittedName>
        <fullName evidence="2">DinB superfamily protein</fullName>
    </submittedName>
</protein>
<dbReference type="InterPro" id="IPR024775">
    <property type="entry name" value="DinB-like"/>
</dbReference>
<dbReference type="Pfam" id="PF12867">
    <property type="entry name" value="DinB_2"/>
    <property type="match status" value="1"/>
</dbReference>
<feature type="domain" description="DinB-like" evidence="1">
    <location>
        <begin position="87"/>
        <end position="226"/>
    </location>
</feature>
<organism evidence="2 3">
    <name type="scientific">Luteitalea pratensis</name>
    <dbReference type="NCBI Taxonomy" id="1855912"/>
    <lineage>
        <taxon>Bacteria</taxon>
        <taxon>Pseudomonadati</taxon>
        <taxon>Acidobacteriota</taxon>
        <taxon>Vicinamibacteria</taxon>
        <taxon>Vicinamibacterales</taxon>
        <taxon>Vicinamibacteraceae</taxon>
        <taxon>Luteitalea</taxon>
    </lineage>
</organism>
<dbReference type="Gene3D" id="1.20.120.450">
    <property type="entry name" value="dinb family like domain"/>
    <property type="match status" value="1"/>
</dbReference>
<keyword evidence="3" id="KW-1185">Reference proteome</keyword>
<gene>
    <name evidence="2" type="ORF">LuPra_01744</name>
</gene>
<accession>A0A143PJX1</accession>
<dbReference type="SUPFAM" id="SSF109854">
    <property type="entry name" value="DinB/YfiT-like putative metalloenzymes"/>
    <property type="match status" value="1"/>
</dbReference>
<reference evidence="3" key="2">
    <citation type="submission" date="2016-04" db="EMBL/GenBank/DDBJ databases">
        <title>First Complete Genome Sequence of a Subdivision 6 Acidobacterium.</title>
        <authorList>
            <person name="Huang S."/>
            <person name="Vieira S."/>
            <person name="Bunk B."/>
            <person name="Riedel T."/>
            <person name="Sproeer C."/>
            <person name="Overmann J."/>
        </authorList>
    </citation>
    <scope>NUCLEOTIDE SEQUENCE [LARGE SCALE GENOMIC DNA]</scope>
    <source>
        <strain evidence="3">DSM 100886 HEG_-6_39</strain>
    </source>
</reference>
<dbReference type="InterPro" id="IPR034660">
    <property type="entry name" value="DinB/YfiT-like"/>
</dbReference>
<evidence type="ECO:0000313" key="3">
    <source>
        <dbReference type="Proteomes" id="UP000076079"/>
    </source>
</evidence>
<name>A0A143PJX1_LUTPR</name>
<dbReference type="AlphaFoldDB" id="A0A143PJX1"/>
<dbReference type="Proteomes" id="UP000076079">
    <property type="component" value="Chromosome"/>
</dbReference>
<dbReference type="EMBL" id="CP015136">
    <property type="protein sequence ID" value="AMY08543.1"/>
    <property type="molecule type" value="Genomic_DNA"/>
</dbReference>
<sequence>MLLFGAAPLLATVLAASLVPAPRPSRVAPVEHCARSNHRATHSFTATKEMGAAQSAGSTDWTYAWAMTQPDAPVADLFARTALASWKQNLDRLDGVFAAASDDQLQQEVAPGKNRLFYLLGHLVAVHDRMLPLLRLGARLHPELDEAFLTKADRTAPDTITPASLRAAWTEVNSALTSAMESLPAAAWLERHDAISAEDFDREPLRNRLSVLLSRGGHVQFHTGQIRLIIKQG</sequence>
<dbReference type="KEGG" id="abac:LuPra_01744"/>
<evidence type="ECO:0000259" key="1">
    <source>
        <dbReference type="Pfam" id="PF12867"/>
    </source>
</evidence>